<evidence type="ECO:0008006" key="2">
    <source>
        <dbReference type="Google" id="ProtNLM"/>
    </source>
</evidence>
<comment type="caution">
    <text evidence="1">The sequence shown here is derived from an EMBL/GenBank/DDBJ whole genome shotgun (WGS) entry which is preliminary data.</text>
</comment>
<name>A0A7C3NFA1_9CREN</name>
<reference evidence="1" key="1">
    <citation type="journal article" date="2020" name="mSystems">
        <title>Genome- and Community-Level Interaction Insights into Carbon Utilization and Element Cycling Functions of Hydrothermarchaeota in Hydrothermal Sediment.</title>
        <authorList>
            <person name="Zhou Z."/>
            <person name="Liu Y."/>
            <person name="Xu W."/>
            <person name="Pan J."/>
            <person name="Luo Z.H."/>
            <person name="Li M."/>
        </authorList>
    </citation>
    <scope>NUCLEOTIDE SEQUENCE [LARGE SCALE GENOMIC DNA]</scope>
    <source>
        <strain evidence="1">SpSt-468</strain>
    </source>
</reference>
<protein>
    <recommendedName>
        <fullName evidence="2">DUF1922 domain-containing protein</fullName>
    </recommendedName>
</protein>
<organism evidence="1">
    <name type="scientific">Candidatus Methanomethylicus mesodigestus</name>
    <dbReference type="NCBI Taxonomy" id="1867258"/>
    <lineage>
        <taxon>Archaea</taxon>
        <taxon>Thermoproteota</taxon>
        <taxon>Methanosuratincolia</taxon>
        <taxon>Candidatus Methanomethylicales</taxon>
        <taxon>Candidatus Methanomethylicaceae</taxon>
        <taxon>Candidatus Methanomethylicus</taxon>
    </lineage>
</organism>
<dbReference type="Gene3D" id="3.90.820.10">
    <property type="entry name" value="Structural Genomics, Unknown Function 30-nov-00 1gh9 Mol_id"/>
    <property type="match status" value="1"/>
</dbReference>
<dbReference type="AlphaFoldDB" id="A0A7C3NFA1"/>
<proteinExistence type="predicted"/>
<evidence type="ECO:0000313" key="1">
    <source>
        <dbReference type="EMBL" id="HFK21199.1"/>
    </source>
</evidence>
<dbReference type="EMBL" id="DSTX01000013">
    <property type="protein sequence ID" value="HFK21199.1"/>
    <property type="molecule type" value="Genomic_DNA"/>
</dbReference>
<accession>A0A7C3NFA1</accession>
<gene>
    <name evidence="1" type="ORF">ENS19_07995</name>
</gene>
<sequence length="68" mass="7494">MMYDVYRCTKCGSFCAARAASKSYTCVSCGCRHKCARDRAIFKDVDSGKITHVIANLKIAEKGKKIAL</sequence>